<accession>A0A7S4V468</accession>
<sequence length="127" mass="13905">MEAPRPLSETCAGGEREELAEVASAAGGVEPVPPELAEPQGPAEEDPPLSPGREALVMRVADLEAQLWTQASAEAARLEVIEERMRRALTLKNDMIDELKDELWRKERDILEARGILAGLDPLAVRQ</sequence>
<gene>
    <name evidence="2" type="ORF">AMON00008_LOCUS2980</name>
</gene>
<feature type="region of interest" description="Disordered" evidence="1">
    <location>
        <begin position="1"/>
        <end position="51"/>
    </location>
</feature>
<dbReference type="EMBL" id="HBNR01004477">
    <property type="protein sequence ID" value="CAE4563361.1"/>
    <property type="molecule type" value="Transcribed_RNA"/>
</dbReference>
<evidence type="ECO:0000313" key="2">
    <source>
        <dbReference type="EMBL" id="CAE4563361.1"/>
    </source>
</evidence>
<organism evidence="2">
    <name type="scientific">Alexandrium monilatum</name>
    <dbReference type="NCBI Taxonomy" id="311494"/>
    <lineage>
        <taxon>Eukaryota</taxon>
        <taxon>Sar</taxon>
        <taxon>Alveolata</taxon>
        <taxon>Dinophyceae</taxon>
        <taxon>Gonyaulacales</taxon>
        <taxon>Pyrocystaceae</taxon>
        <taxon>Alexandrium</taxon>
    </lineage>
</organism>
<name>A0A7S4V468_9DINO</name>
<dbReference type="AlphaFoldDB" id="A0A7S4V468"/>
<evidence type="ECO:0000256" key="1">
    <source>
        <dbReference type="SAM" id="MobiDB-lite"/>
    </source>
</evidence>
<reference evidence="2" key="1">
    <citation type="submission" date="2021-01" db="EMBL/GenBank/DDBJ databases">
        <authorList>
            <person name="Corre E."/>
            <person name="Pelletier E."/>
            <person name="Niang G."/>
            <person name="Scheremetjew M."/>
            <person name="Finn R."/>
            <person name="Kale V."/>
            <person name="Holt S."/>
            <person name="Cochrane G."/>
            <person name="Meng A."/>
            <person name="Brown T."/>
            <person name="Cohen L."/>
        </authorList>
    </citation>
    <scope>NUCLEOTIDE SEQUENCE</scope>
    <source>
        <strain evidence="2">CCMP3105</strain>
    </source>
</reference>
<proteinExistence type="predicted"/>
<protein>
    <submittedName>
        <fullName evidence="2">Uncharacterized protein</fullName>
    </submittedName>
</protein>